<evidence type="ECO:0000256" key="5">
    <source>
        <dbReference type="PIRSR" id="PIRSR000463-1"/>
    </source>
</evidence>
<dbReference type="GO" id="GO:0043169">
    <property type="term" value="F:cation binding"/>
    <property type="evidence" value="ECO:0007669"/>
    <property type="project" value="InterPro"/>
</dbReference>
<evidence type="ECO:0000256" key="1">
    <source>
        <dbReference type="ARBA" id="ARBA00000826"/>
    </source>
</evidence>
<dbReference type="SUPFAM" id="SSF51445">
    <property type="entry name" value="(Trans)glycosidases"/>
    <property type="match status" value="1"/>
</dbReference>
<feature type="active site" description="Nucleophile" evidence="5">
    <location>
        <position position="331"/>
    </location>
</feature>
<evidence type="ECO:0000313" key="8">
    <source>
        <dbReference type="Proteomes" id="UP000198415"/>
    </source>
</evidence>
<accession>A0A238XZ09</accession>
<dbReference type="InterPro" id="IPR013780">
    <property type="entry name" value="Glyco_hydro_b"/>
</dbReference>
<name>A0A238XZ09_9ACTN</name>
<proteinExistence type="inferred from homology"/>
<evidence type="ECO:0000256" key="4">
    <source>
        <dbReference type="ARBA" id="ARBA00022679"/>
    </source>
</evidence>
<dbReference type="InterPro" id="IPR006048">
    <property type="entry name" value="A-amylase/branching_C"/>
</dbReference>
<dbReference type="GO" id="GO:0004553">
    <property type="term" value="F:hydrolase activity, hydrolyzing O-glycosyl compounds"/>
    <property type="evidence" value="ECO:0007669"/>
    <property type="project" value="InterPro"/>
</dbReference>
<dbReference type="EC" id="2.4.1.18" evidence="3"/>
<dbReference type="Gene3D" id="2.60.40.1180">
    <property type="entry name" value="Golgi alpha-mannosidase II"/>
    <property type="match status" value="1"/>
</dbReference>
<dbReference type="SUPFAM" id="SSF51011">
    <property type="entry name" value="Glycosyl hydrolase domain"/>
    <property type="match status" value="1"/>
</dbReference>
<feature type="domain" description="Glycosyl hydrolase family 13 catalytic" evidence="6">
    <location>
        <begin position="133"/>
        <end position="533"/>
    </location>
</feature>
<gene>
    <name evidence="7" type="ORF">SAMN06264365_10492</name>
</gene>
<dbReference type="Gene3D" id="3.20.20.80">
    <property type="entry name" value="Glycosidases"/>
    <property type="match status" value="1"/>
</dbReference>
<sequence length="634" mass="70055">MAASQEHITAGLPRGATLMDGGVAFRFWAPAAQHVYVALDGAVSYLPDPGDELVKDPATGDWTGFFPGAGAGTKYRFHVIGPGGAGFKRDPRARELELYGYPECDALVLDDDAYPWHDQDWTPPDFADLIVYQFHVGVFPATDANGRDRRAHRTAKLLDAAQRVPYLAGLGVTAVQPLPVVEFQGEWSLGYNGTDLFSPEMDYCVDPHALAPYLDAINDLLAAKGAGPLKFEQLAGQANQLKAFVDICHLHGLAVIFDVVYNHAGGGLDPESLDYIDLPADPGPYNNAYFSSEGWAGGRVFAFDREPVREFLTANALMFLNDYHADGLRFDEVSVIDAKGGWAFCQELTRTLRTAKPQAVQIAEYWGEFPRLAVQPPPTGMGFDIAYSDHLRNAVRAVLADRGAGIARLADGLRFQLESWRSYHCLENHDVVLDMDDHRSPRIARLADGSNPRSWYARSRSRVATGLLLTAPGVPMLFMGQEFLEDKLWSDSPGHTDHLIWWDGALGADRHMADFLRCTRDLIRLRRSLPALRADGLAVLAADEQNRLLAFHRWVPGEGRDVVVVLTFSESTLYDYRLGFPRSGRWREVLNTDYFDHFPNPQVSGNSGSIEAANGSATLTVPANALLVFRHDDR</sequence>
<comment type="similarity">
    <text evidence="2">Belongs to the glycosyl hydrolase 13 family. GlgB subfamily.</text>
</comment>
<keyword evidence="8" id="KW-1185">Reference proteome</keyword>
<comment type="catalytic activity">
    <reaction evidence="1">
        <text>Transfers a segment of a (1-&gt;4)-alpha-D-glucan chain to a primary hydroxy group in a similar glucan chain.</text>
        <dbReference type="EC" id="2.4.1.18"/>
    </reaction>
</comment>
<dbReference type="InterPro" id="IPR014756">
    <property type="entry name" value="Ig_E-set"/>
</dbReference>
<evidence type="ECO:0000313" key="7">
    <source>
        <dbReference type="EMBL" id="SNR63653.1"/>
    </source>
</evidence>
<dbReference type="PANTHER" id="PTHR43651">
    <property type="entry name" value="1,4-ALPHA-GLUCAN-BRANCHING ENZYME"/>
    <property type="match status" value="1"/>
</dbReference>
<dbReference type="PIRSF" id="PIRSF000463">
    <property type="entry name" value="GlgB"/>
    <property type="match status" value="1"/>
</dbReference>
<keyword evidence="4" id="KW-0808">Transferase</keyword>
<dbReference type="PANTHER" id="PTHR43651:SF11">
    <property type="entry name" value="MALTO-OLIGOSYLTREHALOSE TREHALOHYDROLASE"/>
    <property type="match status" value="1"/>
</dbReference>
<dbReference type="EMBL" id="FZNR01000004">
    <property type="protein sequence ID" value="SNR63653.1"/>
    <property type="molecule type" value="Genomic_DNA"/>
</dbReference>
<dbReference type="GO" id="GO:0003844">
    <property type="term" value="F:1,4-alpha-glucan branching enzyme activity"/>
    <property type="evidence" value="ECO:0007669"/>
    <property type="project" value="UniProtKB-EC"/>
</dbReference>
<protein>
    <recommendedName>
        <fullName evidence="3">1,4-alpha-glucan branching enzyme</fullName>
        <ecNumber evidence="3">2.4.1.18</ecNumber>
    </recommendedName>
</protein>
<dbReference type="InterPro" id="IPR013783">
    <property type="entry name" value="Ig-like_fold"/>
</dbReference>
<reference evidence="7 8" key="1">
    <citation type="submission" date="2017-06" db="EMBL/GenBank/DDBJ databases">
        <authorList>
            <person name="Kim H.J."/>
            <person name="Triplett B.A."/>
        </authorList>
    </citation>
    <scope>NUCLEOTIDE SEQUENCE [LARGE SCALE GENOMIC DNA]</scope>
    <source>
        <strain evidence="7 8">DSM 43151</strain>
    </source>
</reference>
<dbReference type="Proteomes" id="UP000198415">
    <property type="component" value="Unassembled WGS sequence"/>
</dbReference>
<dbReference type="GO" id="GO:0005978">
    <property type="term" value="P:glycogen biosynthetic process"/>
    <property type="evidence" value="ECO:0007669"/>
    <property type="project" value="InterPro"/>
</dbReference>
<dbReference type="InterPro" id="IPR004193">
    <property type="entry name" value="Glyco_hydro_13_N"/>
</dbReference>
<dbReference type="InterPro" id="IPR006047">
    <property type="entry name" value="GH13_cat_dom"/>
</dbReference>
<dbReference type="OrthoDB" id="9800174at2"/>
<evidence type="ECO:0000256" key="2">
    <source>
        <dbReference type="ARBA" id="ARBA00009000"/>
    </source>
</evidence>
<dbReference type="SUPFAM" id="SSF81296">
    <property type="entry name" value="E set domains"/>
    <property type="match status" value="1"/>
</dbReference>
<dbReference type="Pfam" id="PF02922">
    <property type="entry name" value="CBM_48"/>
    <property type="match status" value="1"/>
</dbReference>
<evidence type="ECO:0000259" key="6">
    <source>
        <dbReference type="SMART" id="SM00642"/>
    </source>
</evidence>
<dbReference type="RefSeq" id="WP_089293296.1">
    <property type="nucleotide sequence ID" value="NZ_BOMU01000038.1"/>
</dbReference>
<dbReference type="Pfam" id="PF02806">
    <property type="entry name" value="Alpha-amylase_C"/>
    <property type="match status" value="1"/>
</dbReference>
<feature type="active site" description="Proton donor" evidence="5">
    <location>
        <position position="364"/>
    </location>
</feature>
<dbReference type="SMART" id="SM00642">
    <property type="entry name" value="Aamy"/>
    <property type="match status" value="1"/>
</dbReference>
<dbReference type="AlphaFoldDB" id="A0A238XZ09"/>
<dbReference type="Gene3D" id="2.60.40.10">
    <property type="entry name" value="Immunoglobulins"/>
    <property type="match status" value="1"/>
</dbReference>
<evidence type="ECO:0000256" key="3">
    <source>
        <dbReference type="ARBA" id="ARBA00012541"/>
    </source>
</evidence>
<organism evidence="7 8">
    <name type="scientific">Actinoplanes regularis</name>
    <dbReference type="NCBI Taxonomy" id="52697"/>
    <lineage>
        <taxon>Bacteria</taxon>
        <taxon>Bacillati</taxon>
        <taxon>Actinomycetota</taxon>
        <taxon>Actinomycetes</taxon>
        <taxon>Micromonosporales</taxon>
        <taxon>Micromonosporaceae</taxon>
        <taxon>Actinoplanes</taxon>
    </lineage>
</organism>
<dbReference type="CDD" id="cd11325">
    <property type="entry name" value="AmyAc_GTHase"/>
    <property type="match status" value="1"/>
</dbReference>
<dbReference type="InterPro" id="IPR017853">
    <property type="entry name" value="GH"/>
</dbReference>
<dbReference type="InterPro" id="IPR037439">
    <property type="entry name" value="Branching_enzy"/>
</dbReference>